<reference evidence="8" key="1">
    <citation type="journal article" date="2019" name="Int. J. Syst. Evol. Microbiol.">
        <title>The Global Catalogue of Microorganisms (GCM) 10K type strain sequencing project: providing services to taxonomists for standard genome sequencing and annotation.</title>
        <authorList>
            <consortium name="The Broad Institute Genomics Platform"/>
            <consortium name="The Broad Institute Genome Sequencing Center for Infectious Disease"/>
            <person name="Wu L."/>
            <person name="Ma J."/>
        </authorList>
    </citation>
    <scope>NUCLEOTIDE SEQUENCE [LARGE SCALE GENOMIC DNA]</scope>
    <source>
        <strain evidence="8">CCUG 61889</strain>
    </source>
</reference>
<feature type="transmembrane region" description="Helical" evidence="6">
    <location>
        <begin position="129"/>
        <end position="149"/>
    </location>
</feature>
<feature type="transmembrane region" description="Helical" evidence="6">
    <location>
        <begin position="183"/>
        <end position="206"/>
    </location>
</feature>
<feature type="transmembrane region" description="Helical" evidence="6">
    <location>
        <begin position="156"/>
        <end position="177"/>
    </location>
</feature>
<evidence type="ECO:0000256" key="4">
    <source>
        <dbReference type="ARBA" id="ARBA00022989"/>
    </source>
</evidence>
<feature type="transmembrane region" description="Helical" evidence="6">
    <location>
        <begin position="41"/>
        <end position="62"/>
    </location>
</feature>
<keyword evidence="8" id="KW-1185">Reference proteome</keyword>
<feature type="transmembrane region" description="Helical" evidence="6">
    <location>
        <begin position="83"/>
        <end position="109"/>
    </location>
</feature>
<comment type="subcellular location">
    <subcellularLocation>
        <location evidence="1">Cell membrane</location>
        <topology evidence="1">Multi-pass membrane protein</topology>
    </subcellularLocation>
</comment>
<keyword evidence="2" id="KW-1003">Cell membrane</keyword>
<sequence>MKINQRRAGVLLSYGYTGINALVGFIYVPLLIFFLGKDEYGLYQIMGSILVYLSLFDFGLSNTVTRYYSKYLALKDEKGGENLLAISTIIYLVLTLVLIFAGTILYFFIDDIYSGTLTTSELITSQKMYIIILFNVSITISTAVFKSIIEAHEKFVFLKGLSILQTIIRPIVVLAVFSIESSALILVIIEAFINIVAVAIKIFYTLNKLKVKIKFSFWDKPLFKEMIRFSFFVFITAIMDQLFWRSDQLILGAVSGTSEVAIFSIASQIVSLYMALSIAMSGVFLPNVTKRVMNHASNSELSELFIKIGRIQYLLLGAVLIGFILYGQEFITIWVGEGFRKSYYITLIIMIPFTIDLIQNIGLTILQAKNLYSFRALVFLGMAIIKVAVSIPVANYYGGIGTAFVTGVSFLIGNGLIMNIYYNKEIGLDIYSFWKAISKLSIPLLFAYGIGKFIDLISIGTPILTLLIKLALFIIVYIFLIFNLGMNQYEKGLIKGSIQFIIKLKKKTQF</sequence>
<comment type="caution">
    <text evidence="7">The sequence shown here is derived from an EMBL/GenBank/DDBJ whole genome shotgun (WGS) entry which is preliminary data.</text>
</comment>
<dbReference type="RefSeq" id="WP_377916316.1">
    <property type="nucleotide sequence ID" value="NZ_JBHRZT010000052.1"/>
</dbReference>
<dbReference type="EMBL" id="JBHRZT010000052">
    <property type="protein sequence ID" value="MFC3884672.1"/>
    <property type="molecule type" value="Genomic_DNA"/>
</dbReference>
<feature type="transmembrane region" description="Helical" evidence="6">
    <location>
        <begin position="463"/>
        <end position="485"/>
    </location>
</feature>
<keyword evidence="5 6" id="KW-0472">Membrane</keyword>
<feature type="transmembrane region" description="Helical" evidence="6">
    <location>
        <begin position="374"/>
        <end position="394"/>
    </location>
</feature>
<dbReference type="PANTHER" id="PTHR30250:SF26">
    <property type="entry name" value="PSMA PROTEIN"/>
    <property type="match status" value="1"/>
</dbReference>
<accession>A0ABV8B339</accession>
<feature type="transmembrane region" description="Helical" evidence="6">
    <location>
        <begin position="433"/>
        <end position="451"/>
    </location>
</feature>
<feature type="transmembrane region" description="Helical" evidence="6">
    <location>
        <begin position="313"/>
        <end position="336"/>
    </location>
</feature>
<evidence type="ECO:0000256" key="1">
    <source>
        <dbReference type="ARBA" id="ARBA00004651"/>
    </source>
</evidence>
<dbReference type="InterPro" id="IPR050833">
    <property type="entry name" value="Poly_Biosynth_Transport"/>
</dbReference>
<feature type="transmembrane region" description="Helical" evidence="6">
    <location>
        <begin position="226"/>
        <end position="244"/>
    </location>
</feature>
<feature type="transmembrane region" description="Helical" evidence="6">
    <location>
        <begin position="260"/>
        <end position="285"/>
    </location>
</feature>
<evidence type="ECO:0000313" key="8">
    <source>
        <dbReference type="Proteomes" id="UP001595752"/>
    </source>
</evidence>
<dbReference type="PANTHER" id="PTHR30250">
    <property type="entry name" value="PST FAMILY PREDICTED COLANIC ACID TRANSPORTER"/>
    <property type="match status" value="1"/>
</dbReference>
<evidence type="ECO:0000313" key="7">
    <source>
        <dbReference type="EMBL" id="MFC3884672.1"/>
    </source>
</evidence>
<feature type="transmembrane region" description="Helical" evidence="6">
    <location>
        <begin position="342"/>
        <end position="362"/>
    </location>
</feature>
<evidence type="ECO:0000256" key="2">
    <source>
        <dbReference type="ARBA" id="ARBA00022475"/>
    </source>
</evidence>
<keyword evidence="4 6" id="KW-1133">Transmembrane helix</keyword>
<proteinExistence type="predicted"/>
<evidence type="ECO:0000256" key="3">
    <source>
        <dbReference type="ARBA" id="ARBA00022692"/>
    </source>
</evidence>
<dbReference type="InterPro" id="IPR002797">
    <property type="entry name" value="Polysacc_synth"/>
</dbReference>
<feature type="transmembrane region" description="Helical" evidence="6">
    <location>
        <begin position="12"/>
        <end position="35"/>
    </location>
</feature>
<evidence type="ECO:0000256" key="5">
    <source>
        <dbReference type="ARBA" id="ARBA00023136"/>
    </source>
</evidence>
<feature type="transmembrane region" description="Helical" evidence="6">
    <location>
        <begin position="400"/>
        <end position="421"/>
    </location>
</feature>
<dbReference type="Pfam" id="PF01943">
    <property type="entry name" value="Polysacc_synt"/>
    <property type="match status" value="1"/>
</dbReference>
<keyword evidence="3 6" id="KW-0812">Transmembrane</keyword>
<gene>
    <name evidence="7" type="ORF">ACFOU2_14685</name>
</gene>
<organism evidence="7 8">
    <name type="scientific">Bacillus songklensis</name>
    <dbReference type="NCBI Taxonomy" id="1069116"/>
    <lineage>
        <taxon>Bacteria</taxon>
        <taxon>Bacillati</taxon>
        <taxon>Bacillota</taxon>
        <taxon>Bacilli</taxon>
        <taxon>Bacillales</taxon>
        <taxon>Bacillaceae</taxon>
        <taxon>Bacillus</taxon>
    </lineage>
</organism>
<name>A0ABV8B339_9BACI</name>
<protein>
    <submittedName>
        <fullName evidence="7">Lipopolysaccharide biosynthesis protein</fullName>
    </submittedName>
</protein>
<dbReference type="Proteomes" id="UP001595752">
    <property type="component" value="Unassembled WGS sequence"/>
</dbReference>
<evidence type="ECO:0000256" key="6">
    <source>
        <dbReference type="SAM" id="Phobius"/>
    </source>
</evidence>